<comment type="cofactor">
    <cofactor evidence="3">
        <name>Mg(2+)</name>
        <dbReference type="ChEBI" id="CHEBI:18420"/>
    </cofactor>
</comment>
<comment type="catalytic activity">
    <reaction evidence="3">
        <text>(R)-4'-phosphopantothenate + L-cysteine + CTP = N-[(R)-4-phosphopantothenoyl]-L-cysteine + CMP + diphosphate + H(+)</text>
        <dbReference type="Rhea" id="RHEA:19397"/>
        <dbReference type="ChEBI" id="CHEBI:10986"/>
        <dbReference type="ChEBI" id="CHEBI:15378"/>
        <dbReference type="ChEBI" id="CHEBI:33019"/>
        <dbReference type="ChEBI" id="CHEBI:35235"/>
        <dbReference type="ChEBI" id="CHEBI:37563"/>
        <dbReference type="ChEBI" id="CHEBI:59458"/>
        <dbReference type="ChEBI" id="CHEBI:60377"/>
        <dbReference type="EC" id="6.3.2.5"/>
    </reaction>
</comment>
<dbReference type="InterPro" id="IPR035929">
    <property type="entry name" value="CoaB-like_sf"/>
</dbReference>
<dbReference type="GO" id="GO:0071513">
    <property type="term" value="C:phosphopantothenoylcysteine decarboxylase complex"/>
    <property type="evidence" value="ECO:0007669"/>
    <property type="project" value="TreeGrafter"/>
</dbReference>
<sequence length="420" mass="46262">MKHLVVKKKSKRKDHPSLDIVSSHGVELSGKKIVLCVAGSVAAYKAIELARLLMRHGADVTCVTSNAVTKLIQPEYFKWATGNEVITKLTGELEHIRLADYNQSDLLIVYPATANTLGKLANGIDDTPVSTVLTVGFGSKIPILMCLAMHASMYENSAVKKNIEFLKNKIEFLSPKLIEGKAKSPEPEDVLENVLKKFGFASILKNKKVLMTAGPTVEQIDPVRAITNHSSGKTGVSLATELISAGAKVTFVYGPGKEKPPKGAKIINVSSSKEMHLAIKSELKKKFDIVIMAAAVADYVPIIQSKNKIKSSKSRITISLKKAPKIIDQVKKYQKNVLLVGFKAETNLTKNQLIKSAEKKLKESTADMIIANDVGSMRYKKNSQKNQVIIVDSKKNIVSRWMDKEKIAKFIRKQIEVKIK</sequence>
<dbReference type="Pfam" id="PF02441">
    <property type="entry name" value="Flavoprotein"/>
    <property type="match status" value="1"/>
</dbReference>
<dbReference type="InterPro" id="IPR007085">
    <property type="entry name" value="DNA/pantothenate-metab_flavo_C"/>
</dbReference>
<comment type="function">
    <text evidence="3">Catalyzes two sequential steps in the biosynthesis of coenzyme A. In the first step cysteine is conjugated to 4'-phosphopantothenate to form 4-phosphopantothenoylcysteine. In the second step the latter compound is decarboxylated to form 4'-phosphopantotheine.</text>
</comment>
<protein>
    <recommendedName>
        <fullName evidence="3">Coenzyme A biosynthesis bifunctional protein CoaBC</fullName>
    </recommendedName>
    <alternativeName>
        <fullName evidence="3">DNA/pantothenate metabolism flavoprotein</fullName>
    </alternativeName>
    <alternativeName>
        <fullName evidence="3">Phosphopantothenoylcysteine synthetase/decarboxylase</fullName>
        <shortName evidence="3">PPCS-PPCDC</shortName>
    </alternativeName>
    <domain>
        <recommendedName>
            <fullName evidence="3">Phosphopantothenoylcysteine decarboxylase</fullName>
            <shortName evidence="3">PPC decarboxylase</shortName>
            <shortName evidence="3">PPC-DC</shortName>
            <ecNumber evidence="3">4.1.1.36</ecNumber>
        </recommendedName>
        <alternativeName>
            <fullName evidence="3">CoaC</fullName>
        </alternativeName>
    </domain>
    <domain>
        <recommendedName>
            <fullName evidence="3">Phosphopantothenate--cysteine ligase</fullName>
            <ecNumber evidence="3">6.3.2.5</ecNumber>
        </recommendedName>
        <alternativeName>
            <fullName evidence="3">CoaB</fullName>
        </alternativeName>
        <alternativeName>
            <fullName evidence="3">Phosphopantothenoylcysteine synthetase</fullName>
            <shortName evidence="3">PPC synthetase</shortName>
            <shortName evidence="3">PPC-S</shortName>
        </alternativeName>
    </domain>
</protein>
<dbReference type="GeneID" id="56062076"/>
<dbReference type="EMBL" id="CP026994">
    <property type="protein sequence ID" value="QLH05396.1"/>
    <property type="molecule type" value="Genomic_DNA"/>
</dbReference>
<dbReference type="HAMAP" id="MF_02225">
    <property type="entry name" value="CoaBC"/>
    <property type="match status" value="1"/>
</dbReference>
<evidence type="ECO:0000313" key="6">
    <source>
        <dbReference type="EMBL" id="QLH05396.1"/>
    </source>
</evidence>
<gene>
    <name evidence="3 6" type="primary">coaBC</name>
    <name evidence="6" type="ORF">C5F49_08725</name>
</gene>
<dbReference type="NCBIfam" id="TIGR00521">
    <property type="entry name" value="coaBC_dfp"/>
    <property type="match status" value="1"/>
</dbReference>
<feature type="binding site" evidence="3">
    <location>
        <position position="298"/>
    </location>
    <ligand>
        <name>CTP</name>
        <dbReference type="ChEBI" id="CHEBI:37563"/>
    </ligand>
</feature>
<dbReference type="UniPathway" id="UPA00241"/>
<dbReference type="InterPro" id="IPR003382">
    <property type="entry name" value="Flavoprotein"/>
</dbReference>
<dbReference type="EC" id="6.3.2.5" evidence="3"/>
<organism evidence="6 7">
    <name type="scientific">Nitrosopumilus oxyclinae</name>
    <dbReference type="NCBI Taxonomy" id="1959104"/>
    <lineage>
        <taxon>Archaea</taxon>
        <taxon>Nitrososphaerota</taxon>
        <taxon>Nitrososphaeria</taxon>
        <taxon>Nitrosopumilales</taxon>
        <taxon>Nitrosopumilaceae</taxon>
        <taxon>Nitrosopumilus</taxon>
    </lineage>
</organism>
<dbReference type="Gene3D" id="3.40.50.10300">
    <property type="entry name" value="CoaB-like"/>
    <property type="match status" value="1"/>
</dbReference>
<feature type="domain" description="DNA/pantothenate metabolism flavoprotein C-terminal" evidence="5">
    <location>
        <begin position="204"/>
        <end position="415"/>
    </location>
</feature>
<dbReference type="EC" id="4.1.1.36" evidence="3"/>
<proteinExistence type="inferred from homology"/>
<feature type="binding site" evidence="3">
    <location>
        <position position="360"/>
    </location>
    <ligand>
        <name>CTP</name>
        <dbReference type="ChEBI" id="CHEBI:37563"/>
    </ligand>
</feature>
<comment type="cofactor">
    <cofactor evidence="3">
        <name>FMN</name>
        <dbReference type="ChEBI" id="CHEBI:58210"/>
    </cofactor>
    <text evidence="3">Binds 1 FMN per subunit.</text>
</comment>
<feature type="region of interest" description="Phosphopantothenoylcysteine decarboxylase" evidence="3">
    <location>
        <begin position="1"/>
        <end position="208"/>
    </location>
</feature>
<comment type="catalytic activity">
    <reaction evidence="3">
        <text>N-[(R)-4-phosphopantothenoyl]-L-cysteine + H(+) = (R)-4'-phosphopantetheine + CO2</text>
        <dbReference type="Rhea" id="RHEA:16793"/>
        <dbReference type="ChEBI" id="CHEBI:15378"/>
        <dbReference type="ChEBI" id="CHEBI:16526"/>
        <dbReference type="ChEBI" id="CHEBI:59458"/>
        <dbReference type="ChEBI" id="CHEBI:61723"/>
        <dbReference type="EC" id="4.1.1.36"/>
    </reaction>
</comment>
<dbReference type="GO" id="GO:0004633">
    <property type="term" value="F:phosphopantothenoylcysteine decarboxylase activity"/>
    <property type="evidence" value="ECO:0007669"/>
    <property type="project" value="UniProtKB-UniRule"/>
</dbReference>
<dbReference type="GO" id="GO:0046872">
    <property type="term" value="F:metal ion binding"/>
    <property type="evidence" value="ECO:0007669"/>
    <property type="project" value="UniProtKB-KW"/>
</dbReference>
<dbReference type="Pfam" id="PF04127">
    <property type="entry name" value="DFP"/>
    <property type="match status" value="1"/>
</dbReference>
<feature type="binding site" evidence="3">
    <location>
        <position position="342"/>
    </location>
    <ligand>
        <name>CTP</name>
        <dbReference type="ChEBI" id="CHEBI:37563"/>
    </ligand>
</feature>
<feature type="binding site" evidence="3">
    <location>
        <position position="308"/>
    </location>
    <ligand>
        <name>CTP</name>
        <dbReference type="ChEBI" id="CHEBI:37563"/>
    </ligand>
</feature>
<keyword evidence="3" id="KW-0511">Multifunctional enzyme</keyword>
<dbReference type="RefSeq" id="WP_425489627.1">
    <property type="nucleotide sequence ID" value="NZ_CP026994.1"/>
</dbReference>
<dbReference type="SUPFAM" id="SSF52507">
    <property type="entry name" value="Homo-oligomeric flavin-containing Cys decarboxylases, HFCD"/>
    <property type="match status" value="1"/>
</dbReference>
<keyword evidence="1 3" id="KW-0210">Decarboxylase</keyword>
<dbReference type="AlphaFoldDB" id="A0A7D5R063"/>
<keyword evidence="7" id="KW-1185">Reference proteome</keyword>
<dbReference type="InterPro" id="IPR036551">
    <property type="entry name" value="Flavin_trans-like"/>
</dbReference>
<evidence type="ECO:0000313" key="7">
    <source>
        <dbReference type="Proteomes" id="UP000509441"/>
    </source>
</evidence>
<dbReference type="PANTHER" id="PTHR14359">
    <property type="entry name" value="HOMO-OLIGOMERIC FLAVIN CONTAINING CYS DECARBOXYLASE FAMILY"/>
    <property type="match status" value="1"/>
</dbReference>
<evidence type="ECO:0000256" key="2">
    <source>
        <dbReference type="ARBA" id="ARBA00023239"/>
    </source>
</evidence>
<dbReference type="GO" id="GO:0010181">
    <property type="term" value="F:FMN binding"/>
    <property type="evidence" value="ECO:0007669"/>
    <property type="project" value="UniProtKB-UniRule"/>
</dbReference>
<dbReference type="GO" id="GO:0004632">
    <property type="term" value="F:phosphopantothenate--cysteine ligase activity"/>
    <property type="evidence" value="ECO:0007669"/>
    <property type="project" value="UniProtKB-UniRule"/>
</dbReference>
<evidence type="ECO:0000256" key="1">
    <source>
        <dbReference type="ARBA" id="ARBA00022793"/>
    </source>
</evidence>
<keyword evidence="3" id="KW-0460">Magnesium</keyword>
<comment type="similarity">
    <text evidence="3">In the C-terminal section; belongs to the PPC synthetase family.</text>
</comment>
<feature type="domain" description="Flavoprotein" evidence="4">
    <location>
        <begin position="31"/>
        <end position="197"/>
    </location>
</feature>
<dbReference type="KEGG" id="nox:C5F49_08725"/>
<dbReference type="PANTHER" id="PTHR14359:SF6">
    <property type="entry name" value="PHOSPHOPANTOTHENOYLCYSTEINE DECARBOXYLASE"/>
    <property type="match status" value="1"/>
</dbReference>
<dbReference type="Proteomes" id="UP000509441">
    <property type="component" value="Chromosome"/>
</dbReference>
<reference evidence="6 7" key="1">
    <citation type="submission" date="2018-02" db="EMBL/GenBank/DDBJ databases">
        <title>Complete genome of Nitrosopumilus oxyclinae HCE1.</title>
        <authorList>
            <person name="Qin W."/>
            <person name="Zheng Y."/>
            <person name="Stahl D.A."/>
        </authorList>
    </citation>
    <scope>NUCLEOTIDE SEQUENCE [LARGE SCALE GENOMIC DNA]</scope>
    <source>
        <strain evidence="6 7">HCE1</strain>
    </source>
</reference>
<dbReference type="InterPro" id="IPR005252">
    <property type="entry name" value="CoaBC"/>
</dbReference>
<keyword evidence="3" id="KW-0285">Flavoprotein</keyword>
<evidence type="ECO:0000256" key="3">
    <source>
        <dbReference type="HAMAP-Rule" id="MF_02225"/>
    </source>
</evidence>
<keyword evidence="3" id="KW-0479">Metal-binding</keyword>
<dbReference type="GO" id="GO:0015941">
    <property type="term" value="P:pantothenate catabolic process"/>
    <property type="evidence" value="ECO:0007669"/>
    <property type="project" value="InterPro"/>
</dbReference>
<keyword evidence="3 6" id="KW-0436">Ligase</keyword>
<comment type="caution">
    <text evidence="3">Lacks conserved residue(s) required for the propagation of feature annotation.</text>
</comment>
<comment type="pathway">
    <text evidence="3">Cofactor biosynthesis; coenzyme A biosynthesis.</text>
</comment>
<dbReference type="Gene3D" id="3.40.50.1950">
    <property type="entry name" value="Flavin prenyltransferase-like"/>
    <property type="match status" value="1"/>
</dbReference>
<name>A0A7D5R063_9ARCH</name>
<accession>A0A7D5R063</accession>
<feature type="region of interest" description="Phosphopantothenate--cysteine ligase" evidence="3">
    <location>
        <begin position="209"/>
        <end position="420"/>
    </location>
</feature>
<keyword evidence="3" id="KW-0288">FMN</keyword>
<comment type="similarity">
    <text evidence="3">In the N-terminal section; belongs to the HFCD (homo-oligomeric flavin containing Cys decarboxylase) superfamily.</text>
</comment>
<evidence type="ECO:0000259" key="5">
    <source>
        <dbReference type="Pfam" id="PF04127"/>
    </source>
</evidence>
<dbReference type="GO" id="GO:0015937">
    <property type="term" value="P:coenzyme A biosynthetic process"/>
    <property type="evidence" value="ECO:0007669"/>
    <property type="project" value="UniProtKB-UniRule"/>
</dbReference>
<keyword evidence="2 3" id="KW-0456">Lyase</keyword>
<dbReference type="SUPFAM" id="SSF102645">
    <property type="entry name" value="CoaB-like"/>
    <property type="match status" value="1"/>
</dbReference>
<evidence type="ECO:0000259" key="4">
    <source>
        <dbReference type="Pfam" id="PF02441"/>
    </source>
</evidence>